<dbReference type="Proteomes" id="UP000594454">
    <property type="component" value="Chromosome 6"/>
</dbReference>
<protein>
    <submittedName>
        <fullName evidence="1">Uncharacterized protein</fullName>
    </submittedName>
</protein>
<accession>A0A7R8Z073</accession>
<evidence type="ECO:0000313" key="1">
    <source>
        <dbReference type="EMBL" id="CAD7092074.1"/>
    </source>
</evidence>
<name>A0A7R8Z073_HERIL</name>
<dbReference type="AlphaFoldDB" id="A0A7R8Z073"/>
<sequence>MLSAQSAGFGMFWLKTVRLAEKFRWEHQSSQPDISTSIDVTFLLLSVSRQVRFWEYLKTRERLALA</sequence>
<reference evidence="1 2" key="1">
    <citation type="submission" date="2020-11" db="EMBL/GenBank/DDBJ databases">
        <authorList>
            <person name="Wallbank WR R."/>
            <person name="Pardo Diaz C."/>
            <person name="Kozak K."/>
            <person name="Martin S."/>
            <person name="Jiggins C."/>
            <person name="Moest M."/>
            <person name="Warren A I."/>
            <person name="Generalovic N T."/>
            <person name="Byers J.R.P. K."/>
            <person name="Montejo-Kovacevich G."/>
            <person name="Yen C E."/>
        </authorList>
    </citation>
    <scope>NUCLEOTIDE SEQUENCE [LARGE SCALE GENOMIC DNA]</scope>
</reference>
<dbReference type="InParanoid" id="A0A7R8Z073"/>
<organism evidence="1 2">
    <name type="scientific">Hermetia illucens</name>
    <name type="common">Black soldier fly</name>
    <dbReference type="NCBI Taxonomy" id="343691"/>
    <lineage>
        <taxon>Eukaryota</taxon>
        <taxon>Metazoa</taxon>
        <taxon>Ecdysozoa</taxon>
        <taxon>Arthropoda</taxon>
        <taxon>Hexapoda</taxon>
        <taxon>Insecta</taxon>
        <taxon>Pterygota</taxon>
        <taxon>Neoptera</taxon>
        <taxon>Endopterygota</taxon>
        <taxon>Diptera</taxon>
        <taxon>Brachycera</taxon>
        <taxon>Stratiomyomorpha</taxon>
        <taxon>Stratiomyidae</taxon>
        <taxon>Hermetiinae</taxon>
        <taxon>Hermetia</taxon>
    </lineage>
</organism>
<proteinExistence type="predicted"/>
<gene>
    <name evidence="1" type="ORF">HERILL_LOCUS14463</name>
</gene>
<keyword evidence="2" id="KW-1185">Reference proteome</keyword>
<evidence type="ECO:0000313" key="2">
    <source>
        <dbReference type="Proteomes" id="UP000594454"/>
    </source>
</evidence>
<dbReference type="EMBL" id="LR899014">
    <property type="protein sequence ID" value="CAD7092074.1"/>
    <property type="molecule type" value="Genomic_DNA"/>
</dbReference>